<dbReference type="InterPro" id="IPR045853">
    <property type="entry name" value="Pep_chain_release_fac_I_sf"/>
</dbReference>
<dbReference type="HAMAP" id="MF_00094">
    <property type="entry name" value="Rel_fac_2"/>
    <property type="match status" value="1"/>
</dbReference>
<dbReference type="FunFam" id="3.30.160.20:FF:000004">
    <property type="entry name" value="Peptide chain release factor 1"/>
    <property type="match status" value="1"/>
</dbReference>
<protein>
    <recommendedName>
        <fullName evidence="4 5">Peptide chain release factor 2</fullName>
        <shortName evidence="4">RF-2</shortName>
    </recommendedName>
</protein>
<proteinExistence type="inferred from homology"/>
<dbReference type="GO" id="GO:0005737">
    <property type="term" value="C:cytoplasm"/>
    <property type="evidence" value="ECO:0007669"/>
    <property type="project" value="UniProtKB-SubCell"/>
</dbReference>
<reference evidence="9" key="1">
    <citation type="submission" date="2014-02" db="EMBL/GenBank/DDBJ databases">
        <title>Complete genome sequence and comparative genomic analysis of the nitrogen-fixing bacterium Leptospirillum ferriphilum YSK.</title>
        <authorList>
            <person name="Guo X."/>
            <person name="Yin H."/>
            <person name="Liang Y."/>
            <person name="Hu Q."/>
            <person name="Ma L."/>
            <person name="Xiao Y."/>
            <person name="Zhang X."/>
            <person name="Qiu G."/>
            <person name="Liu X."/>
        </authorList>
    </citation>
    <scope>NUCLEOTIDE SEQUENCE [LARGE SCALE GENOMIC DNA]</scope>
    <source>
        <strain evidence="9">YSK</strain>
    </source>
</reference>
<comment type="function">
    <text evidence="4">Peptide chain release factor 2 directs the termination of translation in response to the peptide chain termination codons UGA and UAA.</text>
</comment>
<evidence type="ECO:0000259" key="7">
    <source>
        <dbReference type="SMART" id="SM00937"/>
    </source>
</evidence>
<comment type="subcellular location">
    <subcellularLocation>
        <location evidence="4">Cytoplasm</location>
    </subcellularLocation>
</comment>
<evidence type="ECO:0000256" key="2">
    <source>
        <dbReference type="ARBA" id="ARBA00022481"/>
    </source>
</evidence>
<feature type="modified residue" description="N5-methylglutamine" evidence="4">
    <location>
        <position position="242"/>
    </location>
</feature>
<evidence type="ECO:0000313" key="9">
    <source>
        <dbReference type="Proteomes" id="UP000027059"/>
    </source>
</evidence>
<accession>A0A059XQP4</accession>
<dbReference type="PANTHER" id="PTHR43116:SF3">
    <property type="entry name" value="CLASS I PEPTIDE CHAIN RELEASE FACTOR"/>
    <property type="match status" value="1"/>
</dbReference>
<dbReference type="KEGG" id="lfp:Y981_09565"/>
<evidence type="ECO:0000256" key="3">
    <source>
        <dbReference type="ARBA" id="ARBA00022917"/>
    </source>
</evidence>
<organism evidence="8 9">
    <name type="scientific">Leptospirillum ferriphilum YSK</name>
    <dbReference type="NCBI Taxonomy" id="1441628"/>
    <lineage>
        <taxon>Bacteria</taxon>
        <taxon>Pseudomonadati</taxon>
        <taxon>Nitrospirota</taxon>
        <taxon>Nitrospiria</taxon>
        <taxon>Nitrospirales</taxon>
        <taxon>Nitrospiraceae</taxon>
        <taxon>Leptospirillum</taxon>
    </lineage>
</organism>
<feature type="domain" description="Peptide chain release factor" evidence="7">
    <location>
        <begin position="78"/>
        <end position="185"/>
    </location>
</feature>
<dbReference type="Proteomes" id="UP000027059">
    <property type="component" value="Chromosome"/>
</dbReference>
<keyword evidence="3 4" id="KW-0648">Protein biosynthesis</keyword>
<dbReference type="NCBIfam" id="TIGR00020">
    <property type="entry name" value="prfB"/>
    <property type="match status" value="1"/>
</dbReference>
<feature type="coiled-coil region" evidence="6">
    <location>
        <begin position="278"/>
        <end position="306"/>
    </location>
</feature>
<dbReference type="InterPro" id="IPR004374">
    <property type="entry name" value="PrfB"/>
</dbReference>
<evidence type="ECO:0000256" key="1">
    <source>
        <dbReference type="ARBA" id="ARBA00010835"/>
    </source>
</evidence>
<reference evidence="8 9" key="2">
    <citation type="journal article" date="2015" name="Biomed. Res. Int.">
        <title>Effects of Arsenite Resistance on the Growth and Functional Gene Expression of Leptospirillum ferriphilum and Acidithiobacillus thiooxidans in Pure Culture and Coculture.</title>
        <authorList>
            <person name="Jiang H."/>
            <person name="Liang Y."/>
            <person name="Yin H."/>
            <person name="Xiao Y."/>
            <person name="Guo X."/>
            <person name="Xu Y."/>
            <person name="Hu Q."/>
            <person name="Liu H."/>
            <person name="Liu X."/>
        </authorList>
    </citation>
    <scope>NUCLEOTIDE SEQUENCE [LARGE SCALE GENOMIC DNA]</scope>
    <source>
        <strain evidence="8 9">YSK</strain>
    </source>
</reference>
<dbReference type="SMART" id="SM00937">
    <property type="entry name" value="PCRF"/>
    <property type="match status" value="1"/>
</dbReference>
<keyword evidence="9" id="KW-1185">Reference proteome</keyword>
<keyword evidence="6" id="KW-0175">Coiled coil</keyword>
<comment type="PTM">
    <text evidence="4">Methylated by PrmC. Methylation increases the termination efficiency of RF2.</text>
</comment>
<dbReference type="Gene3D" id="3.30.160.20">
    <property type="match status" value="1"/>
</dbReference>
<dbReference type="Pfam" id="PF00472">
    <property type="entry name" value="RF-1"/>
    <property type="match status" value="1"/>
</dbReference>
<dbReference type="EMBL" id="CP007243">
    <property type="protein sequence ID" value="AIA30894.1"/>
    <property type="molecule type" value="Genomic_DNA"/>
</dbReference>
<evidence type="ECO:0000256" key="5">
    <source>
        <dbReference type="NCBIfam" id="TIGR00020"/>
    </source>
</evidence>
<dbReference type="SUPFAM" id="SSF75620">
    <property type="entry name" value="Release factor"/>
    <property type="match status" value="1"/>
</dbReference>
<dbReference type="Gene3D" id="3.30.70.1660">
    <property type="match status" value="1"/>
</dbReference>
<dbReference type="InterPro" id="IPR000352">
    <property type="entry name" value="Pep_chain_release_fac_I"/>
</dbReference>
<sequence>MNFLMEKNRGFPRSGGIFDADRLKVTLEQIDAQSQSPEFWKDSDRARKMLREKSRLEKRLSLIQGIEKEDADIRALFELASDPDFLAELSRRVPEFSESVKAFELEEILSDAKSDNPAFLEIHPGAGGTESQDWAQMLLRMYIRWAERHGMTVEVIDIQSGEEAGIKSATILVRGEHAFGYLMSESGIHRLVRISPFDANKRRHTSFTSVFVYPELEDDIPVEIRDEDIRIDTFRASSAGGQHVNKTSSAIRLTHLPTGIVISSQNERSQLQNREMAFKVLRAKLYELEEKRKKEELDKISGAQNKKEIGWGHQIRSYVLQPYQLIKDHRTGLETGKVSEVLDGDLDMFIRGYLLARWNGTLGTGAPESDELDG</sequence>
<gene>
    <name evidence="4" type="primary">prfB</name>
    <name evidence="8" type="ORF">Y981_09565</name>
</gene>
<keyword evidence="4" id="KW-0963">Cytoplasm</keyword>
<evidence type="ECO:0000256" key="6">
    <source>
        <dbReference type="SAM" id="Coils"/>
    </source>
</evidence>
<dbReference type="InterPro" id="IPR005139">
    <property type="entry name" value="PCRF"/>
</dbReference>
<dbReference type="Pfam" id="PF03462">
    <property type="entry name" value="PCRF"/>
    <property type="match status" value="1"/>
</dbReference>
<name>A0A059XQP4_9BACT</name>
<evidence type="ECO:0000313" key="8">
    <source>
        <dbReference type="EMBL" id="AIA30894.1"/>
    </source>
</evidence>
<dbReference type="PANTHER" id="PTHR43116">
    <property type="entry name" value="PEPTIDE CHAIN RELEASE FACTOR 2"/>
    <property type="match status" value="1"/>
</dbReference>
<dbReference type="HOGENOM" id="CLU_036856_6_0_0"/>
<comment type="similarity">
    <text evidence="1 4">Belongs to the prokaryotic/mitochondrial release factor family.</text>
</comment>
<keyword evidence="2 4" id="KW-0488">Methylation</keyword>
<dbReference type="Gene3D" id="1.20.58.410">
    <property type="entry name" value="Release factor"/>
    <property type="match status" value="1"/>
</dbReference>
<evidence type="ECO:0000256" key="4">
    <source>
        <dbReference type="HAMAP-Rule" id="MF_00094"/>
    </source>
</evidence>
<dbReference type="AlphaFoldDB" id="A0A059XQP4"/>
<dbReference type="GO" id="GO:0016149">
    <property type="term" value="F:translation release factor activity, codon specific"/>
    <property type="evidence" value="ECO:0007669"/>
    <property type="project" value="UniProtKB-UniRule"/>
</dbReference>